<organism evidence="6 7">
    <name type="scientific">Discina gigas</name>
    <dbReference type="NCBI Taxonomy" id="1032678"/>
    <lineage>
        <taxon>Eukaryota</taxon>
        <taxon>Fungi</taxon>
        <taxon>Dikarya</taxon>
        <taxon>Ascomycota</taxon>
        <taxon>Pezizomycotina</taxon>
        <taxon>Pezizomycetes</taxon>
        <taxon>Pezizales</taxon>
        <taxon>Discinaceae</taxon>
        <taxon>Discina</taxon>
    </lineage>
</organism>
<dbReference type="SFLD" id="SFLDS00005">
    <property type="entry name" value="Isoprenoid_Synthase_Type_I"/>
    <property type="match status" value="1"/>
</dbReference>
<dbReference type="InterPro" id="IPR033749">
    <property type="entry name" value="Polyprenyl_synt_CS"/>
</dbReference>
<keyword evidence="1 4" id="KW-0808">Transferase</keyword>
<dbReference type="Proteomes" id="UP001447188">
    <property type="component" value="Unassembled WGS sequence"/>
</dbReference>
<keyword evidence="3" id="KW-0460">Magnesium</keyword>
<accession>A0ABR3GE50</accession>
<reference evidence="6 7" key="1">
    <citation type="submission" date="2024-02" db="EMBL/GenBank/DDBJ databases">
        <title>Discinaceae phylogenomics.</title>
        <authorList>
            <person name="Dirks A.C."/>
            <person name="James T.Y."/>
        </authorList>
    </citation>
    <scope>NUCLEOTIDE SEQUENCE [LARGE SCALE GENOMIC DNA]</scope>
    <source>
        <strain evidence="6 7">ACD0624</strain>
    </source>
</reference>
<feature type="region of interest" description="Disordered" evidence="5">
    <location>
        <begin position="56"/>
        <end position="75"/>
    </location>
</feature>
<dbReference type="SFLD" id="SFLDG01017">
    <property type="entry name" value="Polyprenyl_Transferase_Like"/>
    <property type="match status" value="1"/>
</dbReference>
<protein>
    <submittedName>
        <fullName evidence="6">Geranylgeranyl pyrophosphate synthetase</fullName>
    </submittedName>
</protein>
<dbReference type="PANTHER" id="PTHR12001">
    <property type="entry name" value="GERANYLGERANYL PYROPHOSPHATE SYNTHASE"/>
    <property type="match status" value="1"/>
</dbReference>
<comment type="similarity">
    <text evidence="4">Belongs to the FPP/GGPP synthase family.</text>
</comment>
<name>A0ABR3GE50_9PEZI</name>
<comment type="caution">
    <text evidence="6">The sequence shown here is derived from an EMBL/GenBank/DDBJ whole genome shotgun (WGS) entry which is preliminary data.</text>
</comment>
<dbReference type="Pfam" id="PF00348">
    <property type="entry name" value="polyprenyl_synt"/>
    <property type="match status" value="1"/>
</dbReference>
<keyword evidence="2" id="KW-0479">Metal-binding</keyword>
<dbReference type="CDD" id="cd00685">
    <property type="entry name" value="Trans_IPPS_HT"/>
    <property type="match status" value="1"/>
</dbReference>
<dbReference type="InterPro" id="IPR000092">
    <property type="entry name" value="Polyprenyl_synt"/>
</dbReference>
<gene>
    <name evidence="6" type="primary">BTS1</name>
    <name evidence="6" type="ORF">Q9L58_006922</name>
</gene>
<keyword evidence="7" id="KW-1185">Reference proteome</keyword>
<evidence type="ECO:0000256" key="2">
    <source>
        <dbReference type="ARBA" id="ARBA00022723"/>
    </source>
</evidence>
<dbReference type="PANTHER" id="PTHR12001:SF44">
    <property type="entry name" value="GERANYLGERANYL PYROPHOSPHATE SYNTHASE"/>
    <property type="match status" value="1"/>
</dbReference>
<evidence type="ECO:0000256" key="1">
    <source>
        <dbReference type="ARBA" id="ARBA00022679"/>
    </source>
</evidence>
<evidence type="ECO:0000256" key="4">
    <source>
        <dbReference type="RuleBase" id="RU004466"/>
    </source>
</evidence>
<dbReference type="EMBL" id="JBBBZM010000102">
    <property type="protein sequence ID" value="KAL0634184.1"/>
    <property type="molecule type" value="Genomic_DNA"/>
</dbReference>
<evidence type="ECO:0000313" key="6">
    <source>
        <dbReference type="EMBL" id="KAL0634184.1"/>
    </source>
</evidence>
<proteinExistence type="inferred from homology"/>
<dbReference type="PROSITE" id="PS00723">
    <property type="entry name" value="POLYPRENYL_SYNTHASE_1"/>
    <property type="match status" value="1"/>
</dbReference>
<sequence length="437" mass="48393">MFKEGFARVTCRDATAAAAVETAHAPPDPVNGRLHLDPAAIRVLMSLHRGMLSPSLLERSTPSSASPSLSFYRPTSPSSYSSYSTSSTLSSSPSVFFTPAPPTPSPATTEFDTRMRMDSDSPLESLDGASAIRSADVLAAAGYKRAWSTDKEKILLGPYDYLLAYPGKDIRQQLLVAFNFWLQVPEASLQVITKVVAMLHTASLLVDDVEDNSTLRRGVPVAHSIFGVAQTINSANYVYFCALQEIAKLNNPSVLTIFTEELLNLHRGQGMDLFWRDTLTTPTEDDYLEMVSNKTGGLFRLAVKLMQAESASNEDYVPLVNLMGLIYQIRDDYMNLQSDQYAKNKGFCEDLTEGKFSFPIIHSIRTDTSNRQLLNIVKQHTTDDDVKLYAVTYMKEKTGSFEYTKQVLTELHRKANQVLEQLGGNDLLAGILGKMQI</sequence>
<dbReference type="PROSITE" id="PS00444">
    <property type="entry name" value="POLYPRENYL_SYNTHASE_2"/>
    <property type="match status" value="1"/>
</dbReference>
<dbReference type="Gene3D" id="1.10.600.10">
    <property type="entry name" value="Farnesyl Diphosphate Synthase"/>
    <property type="match status" value="1"/>
</dbReference>
<dbReference type="InterPro" id="IPR008949">
    <property type="entry name" value="Isoprenoid_synthase_dom_sf"/>
</dbReference>
<evidence type="ECO:0000256" key="5">
    <source>
        <dbReference type="SAM" id="MobiDB-lite"/>
    </source>
</evidence>
<evidence type="ECO:0000256" key="3">
    <source>
        <dbReference type="ARBA" id="ARBA00022842"/>
    </source>
</evidence>
<dbReference type="SUPFAM" id="SSF48576">
    <property type="entry name" value="Terpenoid synthases"/>
    <property type="match status" value="1"/>
</dbReference>
<feature type="compositionally biased region" description="Low complexity" evidence="5">
    <location>
        <begin position="60"/>
        <end position="75"/>
    </location>
</feature>
<evidence type="ECO:0000313" key="7">
    <source>
        <dbReference type="Proteomes" id="UP001447188"/>
    </source>
</evidence>